<organism evidence="2 3">
    <name type="scientific">candidate division MSBL1 archaeon SCGC-AAA382C18</name>
    <dbReference type="NCBI Taxonomy" id="1698281"/>
    <lineage>
        <taxon>Archaea</taxon>
        <taxon>Methanobacteriati</taxon>
        <taxon>Methanobacteriota</taxon>
        <taxon>candidate division MSBL1</taxon>
    </lineage>
</organism>
<dbReference type="Gene3D" id="3.60.15.10">
    <property type="entry name" value="Ribonuclease Z/Hydroxyacylglutathione hydrolase-like"/>
    <property type="match status" value="1"/>
</dbReference>
<name>A0A133VJN0_9EURY</name>
<proteinExistence type="predicted"/>
<reference evidence="2 3" key="1">
    <citation type="journal article" date="2016" name="Sci. Rep.">
        <title>Metabolic traits of an uncultured archaeal lineage -MSBL1- from brine pools of the Red Sea.</title>
        <authorList>
            <person name="Mwirichia R."/>
            <person name="Alam I."/>
            <person name="Rashid M."/>
            <person name="Vinu M."/>
            <person name="Ba-Alawi W."/>
            <person name="Anthony Kamau A."/>
            <person name="Kamanda Ngugi D."/>
            <person name="Goker M."/>
            <person name="Klenk H.P."/>
            <person name="Bajic V."/>
            <person name="Stingl U."/>
        </authorList>
    </citation>
    <scope>NUCLEOTIDE SEQUENCE [LARGE SCALE GENOMIC DNA]</scope>
    <source>
        <strain evidence="2">SCGC-AAA382C18</strain>
    </source>
</reference>
<dbReference type="InterPro" id="IPR050855">
    <property type="entry name" value="NDM-1-like"/>
</dbReference>
<accession>A0A133VJN0</accession>
<evidence type="ECO:0000313" key="2">
    <source>
        <dbReference type="EMBL" id="KXB06624.1"/>
    </source>
</evidence>
<dbReference type="Proteomes" id="UP000070404">
    <property type="component" value="Unassembled WGS sequence"/>
</dbReference>
<evidence type="ECO:0000313" key="3">
    <source>
        <dbReference type="Proteomes" id="UP000070404"/>
    </source>
</evidence>
<dbReference type="InterPro" id="IPR036866">
    <property type="entry name" value="RibonucZ/Hydroxyglut_hydro"/>
</dbReference>
<evidence type="ECO:0000259" key="1">
    <source>
        <dbReference type="SMART" id="SM00849"/>
    </source>
</evidence>
<keyword evidence="3" id="KW-1185">Reference proteome</keyword>
<dbReference type="AlphaFoldDB" id="A0A133VJN0"/>
<dbReference type="InterPro" id="IPR001279">
    <property type="entry name" value="Metallo-B-lactamas"/>
</dbReference>
<dbReference type="SUPFAM" id="SSF56281">
    <property type="entry name" value="Metallo-hydrolase/oxidoreductase"/>
    <property type="match status" value="1"/>
</dbReference>
<dbReference type="SMART" id="SM00849">
    <property type="entry name" value="Lactamase_B"/>
    <property type="match status" value="1"/>
</dbReference>
<gene>
    <name evidence="2" type="ORF">AKJ52_01935</name>
</gene>
<dbReference type="Pfam" id="PF00753">
    <property type="entry name" value="Lactamase_B"/>
    <property type="match status" value="1"/>
</dbReference>
<dbReference type="PANTHER" id="PTHR42951:SF4">
    <property type="entry name" value="ACYL-COENZYME A THIOESTERASE MBLAC2"/>
    <property type="match status" value="1"/>
</dbReference>
<protein>
    <recommendedName>
        <fullName evidence="1">Metallo-beta-lactamase domain-containing protein</fullName>
    </recommendedName>
</protein>
<dbReference type="PANTHER" id="PTHR42951">
    <property type="entry name" value="METALLO-BETA-LACTAMASE DOMAIN-CONTAINING"/>
    <property type="match status" value="1"/>
</dbReference>
<dbReference type="CDD" id="cd06262">
    <property type="entry name" value="metallo-hydrolase-like_MBL-fold"/>
    <property type="match status" value="1"/>
</dbReference>
<feature type="domain" description="Metallo-beta-lactamase" evidence="1">
    <location>
        <begin position="13"/>
        <end position="194"/>
    </location>
</feature>
<comment type="caution">
    <text evidence="2">The sequence shown here is derived from an EMBL/GenBank/DDBJ whole genome shotgun (WGS) entry which is preliminary data.</text>
</comment>
<dbReference type="EMBL" id="LHYF01000031">
    <property type="protein sequence ID" value="KXB06624.1"/>
    <property type="molecule type" value="Genomic_DNA"/>
</dbReference>
<sequence length="214" mass="23675">MVKINWIEGRGYDSNIYLLQGKRNLLIDAGTGKNFERLRKEMERLGKNLREIDILVNTHAHFDHVGGNQKIIDASDCELMASGPTAEVLEAGGQGESLASHFGEKLEPLKVSRRLQDGDEIDIGYSTLEILTTPGHSRGDIVLYIESDRILFSGDTVFKGGIGRTDLPSSDAKEMRKSLDRLKELDVEKLYPGHGPIAETDGGKHIERASSFLI</sequence>